<dbReference type="Proteomes" id="UP000275652">
    <property type="component" value="Unassembled WGS sequence"/>
</dbReference>
<evidence type="ECO:0000256" key="2">
    <source>
        <dbReference type="SAM" id="MobiDB-lite"/>
    </source>
</evidence>
<feature type="compositionally biased region" description="Low complexity" evidence="2">
    <location>
        <begin position="86"/>
        <end position="98"/>
    </location>
</feature>
<dbReference type="AlphaFoldDB" id="A0A9X8ECD1"/>
<feature type="compositionally biased region" description="Basic and acidic residues" evidence="2">
    <location>
        <begin position="139"/>
        <end position="159"/>
    </location>
</feature>
<evidence type="ECO:0000313" key="3">
    <source>
        <dbReference type="EMBL" id="RLO13652.1"/>
    </source>
</evidence>
<feature type="compositionally biased region" description="Polar residues" evidence="2">
    <location>
        <begin position="72"/>
        <end position="85"/>
    </location>
</feature>
<feature type="region of interest" description="Disordered" evidence="2">
    <location>
        <begin position="26"/>
        <end position="174"/>
    </location>
</feature>
<dbReference type="InterPro" id="IPR027968">
    <property type="entry name" value="JHY"/>
</dbReference>
<evidence type="ECO:0000256" key="1">
    <source>
        <dbReference type="SAM" id="Coils"/>
    </source>
</evidence>
<reference evidence="3 4" key="1">
    <citation type="journal article" date="2018" name="J. Invertebr. Pathol.">
        <title>New genotyping method for the causative agent of crayfish plague (Aphanomyces astaci) based on whole genome data.</title>
        <authorList>
            <person name="Minardi D."/>
            <person name="Studholme D.J."/>
            <person name="van der Giezen M."/>
            <person name="Pretto T."/>
            <person name="Oidtmann B."/>
        </authorList>
    </citation>
    <scope>NUCLEOTIDE SEQUENCE [LARGE SCALE GENOMIC DNA]</scope>
    <source>
        <strain evidence="3 4">KB13</strain>
    </source>
</reference>
<keyword evidence="1" id="KW-0175">Coiled coil</keyword>
<dbReference type="Pfam" id="PF15261">
    <property type="entry name" value="JHY"/>
    <property type="match status" value="1"/>
</dbReference>
<comment type="caution">
    <text evidence="3">The sequence shown here is derived from an EMBL/GenBank/DDBJ whole genome shotgun (WGS) entry which is preliminary data.</text>
</comment>
<organism evidence="3 4">
    <name type="scientific">Aphanomyces astaci</name>
    <name type="common">Crayfish plague agent</name>
    <dbReference type="NCBI Taxonomy" id="112090"/>
    <lineage>
        <taxon>Eukaryota</taxon>
        <taxon>Sar</taxon>
        <taxon>Stramenopiles</taxon>
        <taxon>Oomycota</taxon>
        <taxon>Saprolegniomycetes</taxon>
        <taxon>Saprolegniales</taxon>
        <taxon>Verrucalvaceae</taxon>
        <taxon>Aphanomyces</taxon>
    </lineage>
</organism>
<protein>
    <submittedName>
        <fullName evidence="3">Uncharacterized protein</fullName>
    </submittedName>
</protein>
<feature type="coiled-coil region" evidence="1">
    <location>
        <begin position="303"/>
        <end position="330"/>
    </location>
</feature>
<name>A0A9X8ECD1_APHAT</name>
<accession>A0A9X8ECD1</accession>
<gene>
    <name evidence="3" type="ORF">DYB28_015835</name>
</gene>
<proteinExistence type="predicted"/>
<evidence type="ECO:0000313" key="4">
    <source>
        <dbReference type="Proteomes" id="UP000275652"/>
    </source>
</evidence>
<sequence>MSFLSRFENKISTVTMHGTLRRADGVEEVRSGPMRRKPQPSAMVVTQPDNNRDHNSVSARYDDENDDDDQDSSYTVVQASAKATSQHPQQLAKQQQPPHGSSPRRGNPQPLPPASLSPKPTYTTPLKPSKPPQNSPDDEDRKGSISTHDYSKLSTHEDQLAFSKKARPVSYEPCTLSEYRQEKHDKYYELGKLQPDLNATELVEKRANQERVKEFSKNLRQINQSIPKKTATTVDDKASPKTMSTRDKALAFAKQNVPKPKTRKLPSPVKQHAAPRRSSKAAHVDETEEGDGGRVAGEDGAFVNNVMTELQQLQLKHRAARAQIEALMRDG</sequence>
<dbReference type="EMBL" id="QUTI01004054">
    <property type="protein sequence ID" value="RLO13652.1"/>
    <property type="molecule type" value="Genomic_DNA"/>
</dbReference>
<feature type="region of interest" description="Disordered" evidence="2">
    <location>
        <begin position="254"/>
        <end position="300"/>
    </location>
</feature>